<accession>A0ABQ0A4U1</accession>
<keyword evidence="2" id="KW-1185">Reference proteome</keyword>
<reference evidence="1 2" key="1">
    <citation type="submission" date="2024-04" db="EMBL/GenBank/DDBJ databases">
        <title>Draft genome sequence of Sessilibacter corallicola NBRC 116591.</title>
        <authorList>
            <person name="Miyakawa T."/>
            <person name="Kusuya Y."/>
            <person name="Miura T."/>
        </authorList>
    </citation>
    <scope>NUCLEOTIDE SEQUENCE [LARGE SCALE GENOMIC DNA]</scope>
    <source>
        <strain evidence="1 2">KU-00831-HH</strain>
    </source>
</reference>
<dbReference type="Proteomes" id="UP001465153">
    <property type="component" value="Unassembled WGS sequence"/>
</dbReference>
<evidence type="ECO:0000313" key="1">
    <source>
        <dbReference type="EMBL" id="GAA6166679.1"/>
    </source>
</evidence>
<comment type="caution">
    <text evidence="1">The sequence shown here is derived from an EMBL/GenBank/DDBJ whole genome shotgun (WGS) entry which is preliminary data.</text>
</comment>
<name>A0ABQ0A4U1_9GAMM</name>
<protein>
    <submittedName>
        <fullName evidence="1">Uncharacterized protein</fullName>
    </submittedName>
</protein>
<proteinExistence type="predicted"/>
<dbReference type="EMBL" id="BAABWN010000001">
    <property type="protein sequence ID" value="GAA6166679.1"/>
    <property type="molecule type" value="Genomic_DNA"/>
</dbReference>
<gene>
    <name evidence="1" type="ORF">NBRC116591_04890</name>
</gene>
<organism evidence="1 2">
    <name type="scientific">Sessilibacter corallicola</name>
    <dbReference type="NCBI Taxonomy" id="2904075"/>
    <lineage>
        <taxon>Bacteria</taxon>
        <taxon>Pseudomonadati</taxon>
        <taxon>Pseudomonadota</taxon>
        <taxon>Gammaproteobacteria</taxon>
        <taxon>Cellvibrionales</taxon>
        <taxon>Cellvibrionaceae</taxon>
        <taxon>Sessilibacter</taxon>
    </lineage>
</organism>
<sequence>MAMKKTIITNKNKTISEIFEFESSSKSNADYKHLNDKDLQETSKRVVKLFKNGKTPEQW</sequence>
<evidence type="ECO:0000313" key="2">
    <source>
        <dbReference type="Proteomes" id="UP001465153"/>
    </source>
</evidence>